<dbReference type="InterPro" id="IPR036388">
    <property type="entry name" value="WH-like_DNA-bd_sf"/>
</dbReference>
<accession>A0ABW1ZNM1</accession>
<protein>
    <submittedName>
        <fullName evidence="1">MarR family transcriptional regulator</fullName>
    </submittedName>
</protein>
<gene>
    <name evidence="1" type="ORF">ACFP90_18505</name>
</gene>
<name>A0ABW1ZNM1_9DEIO</name>
<sequence length="96" mass="10314">MSLPLATILHTIAAQPRTPDELARLLGSTADALGGMLRTLRQGGYVQDAVPQEGSCACGPCSLKSMCRNADQTDPALHLLRLTPRGEAYLQQRRPT</sequence>
<dbReference type="EMBL" id="JBHSWB010000001">
    <property type="protein sequence ID" value="MFC6662093.1"/>
    <property type="molecule type" value="Genomic_DNA"/>
</dbReference>
<proteinExistence type="predicted"/>
<dbReference type="InterPro" id="IPR036390">
    <property type="entry name" value="WH_DNA-bd_sf"/>
</dbReference>
<comment type="caution">
    <text evidence="1">The sequence shown here is derived from an EMBL/GenBank/DDBJ whole genome shotgun (WGS) entry which is preliminary data.</text>
</comment>
<keyword evidence="2" id="KW-1185">Reference proteome</keyword>
<dbReference type="Gene3D" id="1.10.10.10">
    <property type="entry name" value="Winged helix-like DNA-binding domain superfamily/Winged helix DNA-binding domain"/>
    <property type="match status" value="1"/>
</dbReference>
<organism evidence="1 2">
    <name type="scientific">Deinococcus multiflagellatus</name>
    <dbReference type="NCBI Taxonomy" id="1656887"/>
    <lineage>
        <taxon>Bacteria</taxon>
        <taxon>Thermotogati</taxon>
        <taxon>Deinococcota</taxon>
        <taxon>Deinococci</taxon>
        <taxon>Deinococcales</taxon>
        <taxon>Deinococcaceae</taxon>
        <taxon>Deinococcus</taxon>
    </lineage>
</organism>
<evidence type="ECO:0000313" key="2">
    <source>
        <dbReference type="Proteomes" id="UP001596317"/>
    </source>
</evidence>
<dbReference type="SUPFAM" id="SSF46785">
    <property type="entry name" value="Winged helix' DNA-binding domain"/>
    <property type="match status" value="1"/>
</dbReference>
<dbReference type="Proteomes" id="UP001596317">
    <property type="component" value="Unassembled WGS sequence"/>
</dbReference>
<evidence type="ECO:0000313" key="1">
    <source>
        <dbReference type="EMBL" id="MFC6662093.1"/>
    </source>
</evidence>
<dbReference type="RefSeq" id="WP_224608652.1">
    <property type="nucleotide sequence ID" value="NZ_JAIQXV010000009.1"/>
</dbReference>
<reference evidence="2" key="1">
    <citation type="journal article" date="2019" name="Int. J. Syst. Evol. Microbiol.">
        <title>The Global Catalogue of Microorganisms (GCM) 10K type strain sequencing project: providing services to taxonomists for standard genome sequencing and annotation.</title>
        <authorList>
            <consortium name="The Broad Institute Genomics Platform"/>
            <consortium name="The Broad Institute Genome Sequencing Center for Infectious Disease"/>
            <person name="Wu L."/>
            <person name="Ma J."/>
        </authorList>
    </citation>
    <scope>NUCLEOTIDE SEQUENCE [LARGE SCALE GENOMIC DNA]</scope>
    <source>
        <strain evidence="2">CCUG 63830</strain>
    </source>
</reference>